<evidence type="ECO:0000256" key="3">
    <source>
        <dbReference type="ARBA" id="ARBA00022801"/>
    </source>
</evidence>
<dbReference type="InterPro" id="IPR002252">
    <property type="entry name" value="Glyco_hydro_36"/>
</dbReference>
<dbReference type="SUPFAM" id="SSF51445">
    <property type="entry name" value="(Trans)glycosidases"/>
    <property type="match status" value="1"/>
</dbReference>
<dbReference type="InterPro" id="IPR013785">
    <property type="entry name" value="Aldolase_TIM"/>
</dbReference>
<dbReference type="RefSeq" id="WP_245708901.1">
    <property type="nucleotide sequence ID" value="NZ_FNTX01000002.1"/>
</dbReference>
<dbReference type="InterPro" id="IPR013780">
    <property type="entry name" value="Glyco_hydro_b"/>
</dbReference>
<reference evidence="10" key="1">
    <citation type="submission" date="2016-10" db="EMBL/GenBank/DDBJ databases">
        <authorList>
            <person name="Varghese N."/>
            <person name="Submissions S."/>
        </authorList>
    </citation>
    <scope>NUCLEOTIDE SEQUENCE [LARGE SCALE GENOMIC DNA]</scope>
    <source>
        <strain evidence="10">DSM 21368</strain>
    </source>
</reference>
<feature type="domain" description="Glycosyl hydrolase family 36 N-terminal" evidence="8">
    <location>
        <begin position="35"/>
        <end position="269"/>
    </location>
</feature>
<evidence type="ECO:0000256" key="5">
    <source>
        <dbReference type="PIRNR" id="PIRNR005536"/>
    </source>
</evidence>
<evidence type="ECO:0000313" key="9">
    <source>
        <dbReference type="EMBL" id="SEE84761.1"/>
    </source>
</evidence>
<evidence type="ECO:0000256" key="2">
    <source>
        <dbReference type="ARBA" id="ARBA00012755"/>
    </source>
</evidence>
<dbReference type="PANTHER" id="PTHR43053:SF3">
    <property type="entry name" value="ALPHA-GALACTOSIDASE C-RELATED"/>
    <property type="match status" value="1"/>
</dbReference>
<evidence type="ECO:0000259" key="7">
    <source>
        <dbReference type="Pfam" id="PF16874"/>
    </source>
</evidence>
<keyword evidence="10" id="KW-1185">Reference proteome</keyword>
<dbReference type="AlphaFoldDB" id="A0A1H5M7Q0"/>
<dbReference type="Proteomes" id="UP000199220">
    <property type="component" value="Unassembled WGS sequence"/>
</dbReference>
<evidence type="ECO:0000313" key="10">
    <source>
        <dbReference type="Proteomes" id="UP000199220"/>
    </source>
</evidence>
<dbReference type="InterPro" id="IPR031704">
    <property type="entry name" value="Glyco_hydro_36_N"/>
</dbReference>
<dbReference type="CDD" id="cd14791">
    <property type="entry name" value="GH36"/>
    <property type="match status" value="1"/>
</dbReference>
<dbReference type="FunFam" id="3.20.20.70:FF:000118">
    <property type="entry name" value="Alpha-galactosidase"/>
    <property type="match status" value="1"/>
</dbReference>
<dbReference type="PROSITE" id="PS00512">
    <property type="entry name" value="ALPHA_GALACTOSIDASE"/>
    <property type="match status" value="1"/>
</dbReference>
<accession>A0A1H5M7Q0</accession>
<dbReference type="InterPro" id="IPR017853">
    <property type="entry name" value="GH"/>
</dbReference>
<dbReference type="EMBL" id="FNTX01000002">
    <property type="protein sequence ID" value="SEE84761.1"/>
    <property type="molecule type" value="Genomic_DNA"/>
</dbReference>
<dbReference type="Pfam" id="PF02065">
    <property type="entry name" value="Melibiase"/>
    <property type="match status" value="1"/>
</dbReference>
<gene>
    <name evidence="9" type="ORF">SAMN04488554_3173</name>
</gene>
<dbReference type="PRINTS" id="PR00743">
    <property type="entry name" value="GLHYDRLASE36"/>
</dbReference>
<dbReference type="InterPro" id="IPR000111">
    <property type="entry name" value="Glyco_hydro_27/36_CS"/>
</dbReference>
<feature type="active site" description="Nucleophile" evidence="6">
    <location>
        <position position="459"/>
    </location>
</feature>
<dbReference type="Gene3D" id="2.60.40.1180">
    <property type="entry name" value="Golgi alpha-mannosidase II"/>
    <property type="match status" value="1"/>
</dbReference>
<keyword evidence="4 5" id="KW-0326">Glycosidase</keyword>
<dbReference type="InterPro" id="IPR031705">
    <property type="entry name" value="Glyco_hydro_36_C"/>
</dbReference>
<dbReference type="GO" id="GO:0004557">
    <property type="term" value="F:alpha-galactosidase activity"/>
    <property type="evidence" value="ECO:0007669"/>
    <property type="project" value="UniProtKB-UniRule"/>
</dbReference>
<evidence type="ECO:0000256" key="4">
    <source>
        <dbReference type="ARBA" id="ARBA00023295"/>
    </source>
</evidence>
<evidence type="ECO:0000259" key="8">
    <source>
        <dbReference type="Pfam" id="PF16875"/>
    </source>
</evidence>
<comment type="catalytic activity">
    <reaction evidence="1 5">
        <text>Hydrolysis of terminal, non-reducing alpha-D-galactose residues in alpha-D-galactosides, including galactose oligosaccharides, galactomannans and galactolipids.</text>
        <dbReference type="EC" id="3.2.1.22"/>
    </reaction>
</comment>
<comment type="similarity">
    <text evidence="5">Belongs to the glycosyl hydrolase.</text>
</comment>
<dbReference type="Pfam" id="PF16874">
    <property type="entry name" value="Glyco_hydro_36C"/>
    <property type="match status" value="1"/>
</dbReference>
<dbReference type="Gene3D" id="3.20.20.70">
    <property type="entry name" value="Aldolase class I"/>
    <property type="match status" value="1"/>
</dbReference>
<dbReference type="InterPro" id="IPR038417">
    <property type="entry name" value="Alpga-gal_N_sf"/>
</dbReference>
<name>A0A1H5M7Q0_9MICO</name>
<protein>
    <recommendedName>
        <fullName evidence="2 5">Alpha-galactosidase</fullName>
        <ecNumber evidence="2 5">3.2.1.22</ecNumber>
    </recommendedName>
</protein>
<evidence type="ECO:0000256" key="1">
    <source>
        <dbReference type="ARBA" id="ARBA00001255"/>
    </source>
</evidence>
<evidence type="ECO:0000256" key="6">
    <source>
        <dbReference type="PIRSR" id="PIRSR005536-1"/>
    </source>
</evidence>
<dbReference type="GO" id="GO:0016052">
    <property type="term" value="P:carbohydrate catabolic process"/>
    <property type="evidence" value="ECO:0007669"/>
    <property type="project" value="InterPro"/>
</dbReference>
<dbReference type="EC" id="3.2.1.22" evidence="2 5"/>
<keyword evidence="3 5" id="KW-0378">Hydrolase</keyword>
<dbReference type="Gene3D" id="2.70.98.60">
    <property type="entry name" value="alpha-galactosidase from lactobacil brevis"/>
    <property type="match status" value="1"/>
</dbReference>
<dbReference type="InterPro" id="IPR050985">
    <property type="entry name" value="Alpha-glycosidase_related"/>
</dbReference>
<feature type="active site" description="Proton donor" evidence="6">
    <location>
        <position position="525"/>
    </location>
</feature>
<dbReference type="PIRSF" id="PIRSF005536">
    <property type="entry name" value="Agal"/>
    <property type="match status" value="1"/>
</dbReference>
<dbReference type="Pfam" id="PF16875">
    <property type="entry name" value="Glyco_hydro_36N"/>
    <property type="match status" value="1"/>
</dbReference>
<proteinExistence type="inferred from homology"/>
<dbReference type="STRING" id="648782.SAMN04488554_3173"/>
<sequence>MTASTLATATSVDSCALTVLQSDQITVVVDATRGVPRVLYWGPRLDAGTDDLAYLATLAVSQGGSDALQGAGPPALLPEQWTGWAGTPGLEGHRDGSHFAHRFEPGGHTVTETGGAQVLTVHGVDETAGLALTSTLELFDSGVLRVNAAITNSDDESSYTVDGLRLALPVPVEAQEIIDFIGRHLRERTPQRHPFVIGTHLREGRRGRTGSDAATVLVAGTPGVGFGSGEAWAVHTAWSGNHATYAELALTGAKVIGGGEVLLPGEVVLAPGQQYRSPWLYASYGAGLDAVGGAFHAYLRSRPHHPASPRPVVLNTWEAVYFDQDTATLSELARVAARVGVERFVVDDGWFISRRDDTAGLGDWRVDAEVWPDGLGPLVSTVRELGMDFGLWFEPEMVNGDSILAREHPDWIMAPGERLPVTGRSQHVLNLTIPEAYTYILESISTLVTEYGIDYIKWDHNRDLTEAGTRASSRAAVHGQTRAVYALMDELRRRHPALEIESCSSGGGRVDLEVLERTDRVWASDCIDPLERQQIQRWTGLLLPPELVGAHIGSPRAHTTHRTHDLAFRAATALFGHLGIEWDLRTATEAELDEVAAWVELYKTERGLIHSGTAVHADYPDPAYWAHGYVAPDKSRALYSFVAMATMVASQPGRIRLPGLDPDARYRIEPIQLSASALVRRPAGPPAWWSEPTVLSGRVLATAGLQGPVLYPEQALLFRLVREQDA</sequence>
<feature type="domain" description="Glycosyl hydrolase family 36 C-terminal" evidence="7">
    <location>
        <begin position="626"/>
        <end position="709"/>
    </location>
</feature>
<dbReference type="PANTHER" id="PTHR43053">
    <property type="entry name" value="GLYCOSIDASE FAMILY 31"/>
    <property type="match status" value="1"/>
</dbReference>
<organism evidence="9 10">
    <name type="scientific">Ruania alba</name>
    <dbReference type="NCBI Taxonomy" id="648782"/>
    <lineage>
        <taxon>Bacteria</taxon>
        <taxon>Bacillati</taxon>
        <taxon>Actinomycetota</taxon>
        <taxon>Actinomycetes</taxon>
        <taxon>Micrococcales</taxon>
        <taxon>Ruaniaceae</taxon>
        <taxon>Ruania</taxon>
    </lineage>
</organism>